<dbReference type="SUPFAM" id="SSF46626">
    <property type="entry name" value="Cytochrome c"/>
    <property type="match status" value="2"/>
</dbReference>
<keyword evidence="4" id="KW-0560">Oxidoreductase</keyword>
<evidence type="ECO:0000256" key="2">
    <source>
        <dbReference type="ARBA" id="ARBA00022617"/>
    </source>
</evidence>
<feature type="signal peptide" evidence="7">
    <location>
        <begin position="1"/>
        <end position="24"/>
    </location>
</feature>
<dbReference type="GO" id="GO:0030313">
    <property type="term" value="C:cell envelope"/>
    <property type="evidence" value="ECO:0007669"/>
    <property type="project" value="UniProtKB-SubCell"/>
</dbReference>
<dbReference type="PROSITE" id="PS51007">
    <property type="entry name" value="CYTC"/>
    <property type="match status" value="1"/>
</dbReference>
<dbReference type="Proteomes" id="UP000076661">
    <property type="component" value="Unassembled WGS sequence"/>
</dbReference>
<evidence type="ECO:0000313" key="10">
    <source>
        <dbReference type="Proteomes" id="UP000076661"/>
    </source>
</evidence>
<evidence type="ECO:0000256" key="3">
    <source>
        <dbReference type="ARBA" id="ARBA00022723"/>
    </source>
</evidence>
<dbReference type="InterPro" id="IPR051395">
    <property type="entry name" value="Cytochrome_c_Peroxidase/MauG"/>
</dbReference>
<evidence type="ECO:0000256" key="5">
    <source>
        <dbReference type="ARBA" id="ARBA00023004"/>
    </source>
</evidence>
<evidence type="ECO:0000256" key="4">
    <source>
        <dbReference type="ARBA" id="ARBA00023002"/>
    </source>
</evidence>
<evidence type="ECO:0000256" key="7">
    <source>
        <dbReference type="SAM" id="SignalP"/>
    </source>
</evidence>
<dbReference type="GO" id="GO:0020037">
    <property type="term" value="F:heme binding"/>
    <property type="evidence" value="ECO:0007669"/>
    <property type="project" value="InterPro"/>
</dbReference>
<keyword evidence="5 6" id="KW-0408">Iron</keyword>
<comment type="caution">
    <text evidence="9">The sequence shown here is derived from an EMBL/GenBank/DDBJ whole genome shotgun (WGS) entry which is preliminary data.</text>
</comment>
<gene>
    <name evidence="9" type="ORF">N478_22285</name>
</gene>
<organism evidence="9 10">
    <name type="scientific">Pseudoalteromonas luteoviolacea S4060-1</name>
    <dbReference type="NCBI Taxonomy" id="1365257"/>
    <lineage>
        <taxon>Bacteria</taxon>
        <taxon>Pseudomonadati</taxon>
        <taxon>Pseudomonadota</taxon>
        <taxon>Gammaproteobacteria</taxon>
        <taxon>Alteromonadales</taxon>
        <taxon>Pseudoalteromonadaceae</taxon>
        <taxon>Pseudoalteromonas</taxon>
    </lineage>
</organism>
<dbReference type="EMBL" id="AUXX01000027">
    <property type="protein sequence ID" value="KZN64427.1"/>
    <property type="molecule type" value="Genomic_DNA"/>
</dbReference>
<keyword evidence="3 6" id="KW-0479">Metal-binding</keyword>
<evidence type="ECO:0000313" key="9">
    <source>
        <dbReference type="EMBL" id="KZN64427.1"/>
    </source>
</evidence>
<name>A0A167LFI5_9GAMM</name>
<sequence length="513" mass="55580">MKKFKLNAYGLLLCAVALSSAALAKPEQRGDRTNKKHDRQPIGVSLPTFSQEDLTLQQIISNLNLVETIPDVSGLPHISEPIPQLGMKLFFTKSLGGEKTVACASCHHPRLGGADGLSLPIGTNALEPDVVGPLRVVNGEINIPRNSPTIFNSGLAESSLFWDGRVEKVTSTDNLGNEITFISTPDSGFGLPDDNASSDLVSTLSRFPVTSVEEMRGAAFPNAQDNESVREHIAARLGNYGSGVNVLDKNTWLQEFRKAFNSQQSAETLITFDSIAMALGQYQSSVKLVNTPWHKYLKGELRALSDEQKRGASLFFTQISEGGAGCVNCHGGARFSNDRFFNLAFPQFGIGLDNQNTDVGRFAIDAQQQHMFGFRVPSLLNIELTAPYGHSGAYESLEEVVAHYVNPADAIDAFFAKGGACGLAQFKDDPNCESLNVNASANSQAALALLQLSPFVAPPLDSEQQSDLVSFLKSLTDDCARSPRCVRRFEPGPHTLDPDNLRLRVQNALLGRI</sequence>
<protein>
    <recommendedName>
        <fullName evidence="8">Cytochrome c domain-containing protein</fullName>
    </recommendedName>
</protein>
<accession>A0A167LFI5</accession>
<dbReference type="PANTHER" id="PTHR30600">
    <property type="entry name" value="CYTOCHROME C PEROXIDASE-RELATED"/>
    <property type="match status" value="1"/>
</dbReference>
<comment type="subcellular location">
    <subcellularLocation>
        <location evidence="1">Cell envelope</location>
    </subcellularLocation>
</comment>
<keyword evidence="2 6" id="KW-0349">Heme</keyword>
<dbReference type="InterPro" id="IPR004852">
    <property type="entry name" value="Di-haem_cyt_c_peroxidsae"/>
</dbReference>
<dbReference type="InterPro" id="IPR036909">
    <property type="entry name" value="Cyt_c-like_dom_sf"/>
</dbReference>
<dbReference type="RefSeq" id="WP_063381796.1">
    <property type="nucleotide sequence ID" value="NZ_AUXX01000027.1"/>
</dbReference>
<dbReference type="PATRIC" id="fig|1365257.3.peg.3272"/>
<dbReference type="GO" id="GO:0004130">
    <property type="term" value="F:cytochrome-c peroxidase activity"/>
    <property type="evidence" value="ECO:0007669"/>
    <property type="project" value="TreeGrafter"/>
</dbReference>
<evidence type="ECO:0000256" key="6">
    <source>
        <dbReference type="PROSITE-ProRule" id="PRU00433"/>
    </source>
</evidence>
<feature type="chain" id="PRO_5007889850" description="Cytochrome c domain-containing protein" evidence="7">
    <location>
        <begin position="25"/>
        <end position="513"/>
    </location>
</feature>
<dbReference type="InterPro" id="IPR009056">
    <property type="entry name" value="Cyt_c-like_dom"/>
</dbReference>
<dbReference type="GO" id="GO:0009055">
    <property type="term" value="F:electron transfer activity"/>
    <property type="evidence" value="ECO:0007669"/>
    <property type="project" value="InterPro"/>
</dbReference>
<dbReference type="GO" id="GO:0046872">
    <property type="term" value="F:metal ion binding"/>
    <property type="evidence" value="ECO:0007669"/>
    <property type="project" value="UniProtKB-KW"/>
</dbReference>
<dbReference type="Pfam" id="PF03150">
    <property type="entry name" value="CCP_MauG"/>
    <property type="match status" value="1"/>
</dbReference>
<dbReference type="AlphaFoldDB" id="A0A167LFI5"/>
<reference evidence="9 10" key="1">
    <citation type="submission" date="2013-07" db="EMBL/GenBank/DDBJ databases">
        <title>Comparative Genomic and Metabolomic Analysis of Twelve Strains of Pseudoalteromonas luteoviolacea.</title>
        <authorList>
            <person name="Vynne N.G."/>
            <person name="Mansson M."/>
            <person name="Gram L."/>
        </authorList>
    </citation>
    <scope>NUCLEOTIDE SEQUENCE [LARGE SCALE GENOMIC DNA]</scope>
    <source>
        <strain evidence="9 10">S4060-1</strain>
    </source>
</reference>
<feature type="domain" description="Cytochrome c" evidence="8">
    <location>
        <begin position="306"/>
        <end position="476"/>
    </location>
</feature>
<evidence type="ECO:0000259" key="8">
    <source>
        <dbReference type="PROSITE" id="PS51007"/>
    </source>
</evidence>
<evidence type="ECO:0000256" key="1">
    <source>
        <dbReference type="ARBA" id="ARBA00004196"/>
    </source>
</evidence>
<keyword evidence="7" id="KW-0732">Signal</keyword>
<dbReference type="Gene3D" id="1.10.760.10">
    <property type="entry name" value="Cytochrome c-like domain"/>
    <property type="match status" value="2"/>
</dbReference>
<proteinExistence type="predicted"/>